<comment type="caution">
    <text evidence="1">The sequence shown here is derived from an EMBL/GenBank/DDBJ whole genome shotgun (WGS) entry which is preliminary data.</text>
</comment>
<dbReference type="Pfam" id="PF10604">
    <property type="entry name" value="Polyketide_cyc2"/>
    <property type="match status" value="1"/>
</dbReference>
<keyword evidence="2" id="KW-1185">Reference proteome</keyword>
<dbReference type="EMBL" id="JAEHOE010000327">
    <property type="protein sequence ID" value="KAG2481928.1"/>
    <property type="molecule type" value="Genomic_DNA"/>
</dbReference>
<dbReference type="Gene3D" id="3.30.530.20">
    <property type="match status" value="1"/>
</dbReference>
<reference evidence="1" key="1">
    <citation type="journal article" date="2020" name="bioRxiv">
        <title>Comparative genomics of Chlamydomonas.</title>
        <authorList>
            <person name="Craig R.J."/>
            <person name="Hasan A.R."/>
            <person name="Ness R.W."/>
            <person name="Keightley P.D."/>
        </authorList>
    </citation>
    <scope>NUCLEOTIDE SEQUENCE</scope>
    <source>
        <strain evidence="1">CCAP 11/70</strain>
    </source>
</reference>
<evidence type="ECO:0008006" key="3">
    <source>
        <dbReference type="Google" id="ProtNLM"/>
    </source>
</evidence>
<name>A0A835XFQ0_9CHLO</name>
<gene>
    <name evidence="1" type="ORF">HYH03_019116</name>
</gene>
<dbReference type="Proteomes" id="UP000612055">
    <property type="component" value="Unassembled WGS sequence"/>
</dbReference>
<dbReference type="InterPro" id="IPR023393">
    <property type="entry name" value="START-like_dom_sf"/>
</dbReference>
<dbReference type="AlphaFoldDB" id="A0A835XFQ0"/>
<proteinExistence type="predicted"/>
<evidence type="ECO:0000313" key="1">
    <source>
        <dbReference type="EMBL" id="KAG2481928.1"/>
    </source>
</evidence>
<evidence type="ECO:0000313" key="2">
    <source>
        <dbReference type="Proteomes" id="UP000612055"/>
    </source>
</evidence>
<protein>
    <recommendedName>
        <fullName evidence="3">Polyketide cyclase/dehydrase</fullName>
    </recommendedName>
</protein>
<dbReference type="InterPro" id="IPR019587">
    <property type="entry name" value="Polyketide_cyclase/dehydratase"/>
</dbReference>
<organism evidence="1 2">
    <name type="scientific">Edaphochlamys debaryana</name>
    <dbReference type="NCBI Taxonomy" id="47281"/>
    <lineage>
        <taxon>Eukaryota</taxon>
        <taxon>Viridiplantae</taxon>
        <taxon>Chlorophyta</taxon>
        <taxon>core chlorophytes</taxon>
        <taxon>Chlorophyceae</taxon>
        <taxon>CS clade</taxon>
        <taxon>Chlamydomonadales</taxon>
        <taxon>Chlamydomonadales incertae sedis</taxon>
        <taxon>Edaphochlamys</taxon>
    </lineage>
</organism>
<dbReference type="SUPFAM" id="SSF55961">
    <property type="entry name" value="Bet v1-like"/>
    <property type="match status" value="1"/>
</dbReference>
<accession>A0A835XFQ0</accession>
<sequence length="153" mass="17146">MEPRDAKLLALKPTFSATVQIGCKPTKAWNYVKHLDTWPTWNKHATRVDGKCELGAKATLWVTGRKGPGSIPETGVWVEVAEDSRMVFRSKWLWFDYLYVWTICEAKAADACTVSYSCHGSGLGVGCVGAVLRRRHQRLMAESLANLKKIMEC</sequence>